<dbReference type="Proteomes" id="UP001107558">
    <property type="component" value="Chromosome 3"/>
</dbReference>
<comment type="similarity">
    <text evidence="1">Belongs to the proteasome subunit p55 family.</text>
</comment>
<dbReference type="FunFam" id="1.10.10.10:FF:000070">
    <property type="entry name" value="26S proteasome non-ATPase regulatory subunit 12"/>
    <property type="match status" value="1"/>
</dbReference>
<dbReference type="EMBL" id="JADBJN010000003">
    <property type="protein sequence ID" value="KAG5673141.1"/>
    <property type="molecule type" value="Genomic_DNA"/>
</dbReference>
<dbReference type="InterPro" id="IPR054559">
    <property type="entry name" value="PSMD12-CSN4-like_N"/>
</dbReference>
<name>A0A9J6BUA9_POLVA</name>
<accession>A0A9J6BUA9</accession>
<dbReference type="InterPro" id="IPR040896">
    <property type="entry name" value="RPN5_C"/>
</dbReference>
<dbReference type="Pfam" id="PF18098">
    <property type="entry name" value="RPN5_C"/>
    <property type="match status" value="1"/>
</dbReference>
<dbReference type="InterPro" id="IPR000717">
    <property type="entry name" value="PCI_dom"/>
</dbReference>
<dbReference type="InterPro" id="IPR040134">
    <property type="entry name" value="PSMD12/CSN4"/>
</dbReference>
<dbReference type="Pfam" id="PF01399">
    <property type="entry name" value="PCI"/>
    <property type="match status" value="1"/>
</dbReference>
<protein>
    <recommendedName>
        <fullName evidence="3">PCI domain-containing protein</fullName>
    </recommendedName>
</protein>
<proteinExistence type="inferred from homology"/>
<dbReference type="PANTHER" id="PTHR10855">
    <property type="entry name" value="26S PROTEASOME NON-ATPASE REGULATORY SUBUNIT 12/COP9 SIGNALOSOME COMPLEX SUBUNIT 4"/>
    <property type="match status" value="1"/>
</dbReference>
<dbReference type="Pfam" id="PF22241">
    <property type="entry name" value="PSMD12-CSN4_N"/>
    <property type="match status" value="1"/>
</dbReference>
<dbReference type="OrthoDB" id="268763at2759"/>
<evidence type="ECO:0000313" key="5">
    <source>
        <dbReference type="Proteomes" id="UP001107558"/>
    </source>
</evidence>
<evidence type="ECO:0000313" key="4">
    <source>
        <dbReference type="EMBL" id="KAG5673141.1"/>
    </source>
</evidence>
<reference evidence="4" key="1">
    <citation type="submission" date="2021-03" db="EMBL/GenBank/DDBJ databases">
        <title>Chromosome level genome of the anhydrobiotic midge Polypedilum vanderplanki.</title>
        <authorList>
            <person name="Yoshida Y."/>
            <person name="Kikawada T."/>
            <person name="Gusev O."/>
        </authorList>
    </citation>
    <scope>NUCLEOTIDE SEQUENCE</scope>
    <source>
        <strain evidence="4">NIAS01</strain>
        <tissue evidence="4">Whole body or cell culture</tissue>
    </source>
</reference>
<dbReference type="PANTHER" id="PTHR10855:SF1">
    <property type="entry name" value="26S PROTEASOME NON-ATPASE REGULATORY SUBUNIT 12"/>
    <property type="match status" value="1"/>
</dbReference>
<dbReference type="SUPFAM" id="SSF46785">
    <property type="entry name" value="Winged helix' DNA-binding domain"/>
    <property type="match status" value="1"/>
</dbReference>
<evidence type="ECO:0000256" key="1">
    <source>
        <dbReference type="ARBA" id="ARBA00006397"/>
    </source>
</evidence>
<dbReference type="GO" id="GO:0005737">
    <property type="term" value="C:cytoplasm"/>
    <property type="evidence" value="ECO:0007669"/>
    <property type="project" value="TreeGrafter"/>
</dbReference>
<evidence type="ECO:0000256" key="2">
    <source>
        <dbReference type="ARBA" id="ARBA00022942"/>
    </source>
</evidence>
<dbReference type="PROSITE" id="PS50250">
    <property type="entry name" value="PCI"/>
    <property type="match status" value="1"/>
</dbReference>
<dbReference type="GO" id="GO:0005634">
    <property type="term" value="C:nucleus"/>
    <property type="evidence" value="ECO:0007669"/>
    <property type="project" value="UniProtKB-ARBA"/>
</dbReference>
<dbReference type="InterPro" id="IPR036388">
    <property type="entry name" value="WH-like_DNA-bd_sf"/>
</dbReference>
<feature type="domain" description="PCI" evidence="3">
    <location>
        <begin position="230"/>
        <end position="404"/>
    </location>
</feature>
<comment type="caution">
    <text evidence="4">The sequence shown here is derived from an EMBL/GenBank/DDBJ whole genome shotgun (WGS) entry which is preliminary data.</text>
</comment>
<gene>
    <name evidence="4" type="ORF">PVAND_003212</name>
</gene>
<dbReference type="Gene3D" id="1.10.10.10">
    <property type="entry name" value="Winged helix-like DNA-binding domain superfamily/Winged helix DNA-binding domain"/>
    <property type="match status" value="1"/>
</dbReference>
<dbReference type="GO" id="GO:0008541">
    <property type="term" value="C:proteasome regulatory particle, lid subcomplex"/>
    <property type="evidence" value="ECO:0007669"/>
    <property type="project" value="TreeGrafter"/>
</dbReference>
<dbReference type="AlphaFoldDB" id="A0A9J6BUA9"/>
<dbReference type="SMART" id="SM00088">
    <property type="entry name" value="PINT"/>
    <property type="match status" value="1"/>
</dbReference>
<sequence>MEIDIVSEKLEEISIENIQIIKAKPFNEAINELTNLEKKYRTVGDAISLGRILVAFVEIFYDSSKLTELNECIITFSLKKHLQSELAIAAMLRKCCEFVDLISDISIKTKLLETLKFVTDGKLYAEIERAKICKELSLLRKNVDNDIESAIKTLEDLKIDTITSLEKKERIEIILQLMELLIESKDNVKCLIVAKKINKQHLDQTVEYEELKIRYYQLMIIIDKYKNYLNTSRHYQSIIDTKLMQNDENKDERMKFMALAIVYCILSPFDSEKLNMMQKLMKHKFLSEVPKYRDLLKEYTTIELINWYTMKAQFKDDLLALGIFDVNTQEGLKCWKDLRTATIEHNIKVFATYYQRAYLSHMSEFLDINIDETEKHLCNLIVNKSIKAKIDRLTGIVTFSQYKNGINDKQENVLQDWLQQVETLMKLIDNTSHLINNEESEL</sequence>
<keyword evidence="5" id="KW-1185">Reference proteome</keyword>
<keyword evidence="2" id="KW-0647">Proteasome</keyword>
<evidence type="ECO:0000259" key="3">
    <source>
        <dbReference type="PROSITE" id="PS50250"/>
    </source>
</evidence>
<dbReference type="InterPro" id="IPR036390">
    <property type="entry name" value="WH_DNA-bd_sf"/>
</dbReference>
<organism evidence="4 5">
    <name type="scientific">Polypedilum vanderplanki</name>
    <name type="common">Sleeping chironomid midge</name>
    <dbReference type="NCBI Taxonomy" id="319348"/>
    <lineage>
        <taxon>Eukaryota</taxon>
        <taxon>Metazoa</taxon>
        <taxon>Ecdysozoa</taxon>
        <taxon>Arthropoda</taxon>
        <taxon>Hexapoda</taxon>
        <taxon>Insecta</taxon>
        <taxon>Pterygota</taxon>
        <taxon>Neoptera</taxon>
        <taxon>Endopterygota</taxon>
        <taxon>Diptera</taxon>
        <taxon>Nematocera</taxon>
        <taxon>Chironomoidea</taxon>
        <taxon>Chironomidae</taxon>
        <taxon>Chironominae</taxon>
        <taxon>Polypedilum</taxon>
        <taxon>Polypedilum</taxon>
    </lineage>
</organism>